<dbReference type="Proteomes" id="UP001611415">
    <property type="component" value="Unassembled WGS sequence"/>
</dbReference>
<accession>A0ABW7X7T4</accession>
<evidence type="ECO:0000313" key="2">
    <source>
        <dbReference type="EMBL" id="MFI2477198.1"/>
    </source>
</evidence>
<name>A0ABW7X7T4_9NOCA</name>
<dbReference type="Pfam" id="PF00501">
    <property type="entry name" value="AMP-binding"/>
    <property type="match status" value="1"/>
</dbReference>
<dbReference type="InterPro" id="IPR042099">
    <property type="entry name" value="ANL_N_sf"/>
</dbReference>
<dbReference type="PANTHER" id="PTHR45527">
    <property type="entry name" value="NONRIBOSOMAL PEPTIDE SYNTHETASE"/>
    <property type="match status" value="1"/>
</dbReference>
<sequence>MSTETIAPSVPARTGALASVDHFDPNAIAVSTADYVLTYGELDSWSNRLARVLLANGAGPGAMVAMAVEPAIEAAVTRWAIAKSGATPALVTSRGPGSSEVEAAAIGVTTTALRGDLTEAIGWLVLDDRSMLVRYLTGSDAPITDAERTSLRQAS</sequence>
<organism evidence="2 3">
    <name type="scientific">Nocardia xishanensis</name>
    <dbReference type="NCBI Taxonomy" id="238964"/>
    <lineage>
        <taxon>Bacteria</taxon>
        <taxon>Bacillati</taxon>
        <taxon>Actinomycetota</taxon>
        <taxon>Actinomycetes</taxon>
        <taxon>Mycobacteriales</taxon>
        <taxon>Nocardiaceae</taxon>
        <taxon>Nocardia</taxon>
    </lineage>
</organism>
<feature type="domain" description="AMP-dependent synthetase/ligase" evidence="1">
    <location>
        <begin position="25"/>
        <end position="93"/>
    </location>
</feature>
<dbReference type="PANTHER" id="PTHR45527:SF1">
    <property type="entry name" value="FATTY ACID SYNTHASE"/>
    <property type="match status" value="1"/>
</dbReference>
<evidence type="ECO:0000313" key="3">
    <source>
        <dbReference type="Proteomes" id="UP001611415"/>
    </source>
</evidence>
<dbReference type="InterPro" id="IPR000873">
    <property type="entry name" value="AMP-dep_synth/lig_dom"/>
</dbReference>
<keyword evidence="3" id="KW-1185">Reference proteome</keyword>
<reference evidence="2 3" key="1">
    <citation type="submission" date="2024-10" db="EMBL/GenBank/DDBJ databases">
        <title>The Natural Products Discovery Center: Release of the First 8490 Sequenced Strains for Exploring Actinobacteria Biosynthetic Diversity.</title>
        <authorList>
            <person name="Kalkreuter E."/>
            <person name="Kautsar S.A."/>
            <person name="Yang D."/>
            <person name="Bader C.D."/>
            <person name="Teijaro C.N."/>
            <person name="Fluegel L."/>
            <person name="Davis C.M."/>
            <person name="Simpson J.R."/>
            <person name="Lauterbach L."/>
            <person name="Steele A.D."/>
            <person name="Gui C."/>
            <person name="Meng S."/>
            <person name="Li G."/>
            <person name="Viehrig K."/>
            <person name="Ye F."/>
            <person name="Su P."/>
            <person name="Kiefer A.F."/>
            <person name="Nichols A."/>
            <person name="Cepeda A.J."/>
            <person name="Yan W."/>
            <person name="Fan B."/>
            <person name="Jiang Y."/>
            <person name="Adhikari A."/>
            <person name="Zheng C.-J."/>
            <person name="Schuster L."/>
            <person name="Cowan T.M."/>
            <person name="Smanski M.J."/>
            <person name="Chevrette M.G."/>
            <person name="De Carvalho L.P.S."/>
            <person name="Shen B."/>
        </authorList>
    </citation>
    <scope>NUCLEOTIDE SEQUENCE [LARGE SCALE GENOMIC DNA]</scope>
    <source>
        <strain evidence="2 3">NPDC019275</strain>
    </source>
</reference>
<comment type="caution">
    <text evidence="2">The sequence shown here is derived from an EMBL/GenBank/DDBJ whole genome shotgun (WGS) entry which is preliminary data.</text>
</comment>
<dbReference type="RefSeq" id="WP_357410119.1">
    <property type="nucleotide sequence ID" value="NZ_JBEYCD010000018.1"/>
</dbReference>
<evidence type="ECO:0000259" key="1">
    <source>
        <dbReference type="Pfam" id="PF00501"/>
    </source>
</evidence>
<gene>
    <name evidence="2" type="ORF">ACH49W_27790</name>
</gene>
<dbReference type="Gene3D" id="3.40.50.12780">
    <property type="entry name" value="N-terminal domain of ligase-like"/>
    <property type="match status" value="1"/>
</dbReference>
<proteinExistence type="predicted"/>
<protein>
    <submittedName>
        <fullName evidence="2">AMP-binding protein</fullName>
    </submittedName>
</protein>
<dbReference type="EMBL" id="JBIRYO010000022">
    <property type="protein sequence ID" value="MFI2477198.1"/>
    <property type="molecule type" value="Genomic_DNA"/>
</dbReference>
<dbReference type="SUPFAM" id="SSF56801">
    <property type="entry name" value="Acetyl-CoA synthetase-like"/>
    <property type="match status" value="1"/>
</dbReference>